<evidence type="ECO:0000256" key="3">
    <source>
        <dbReference type="ARBA" id="ARBA00023163"/>
    </source>
</evidence>
<dbReference type="InterPro" id="IPR029016">
    <property type="entry name" value="GAF-like_dom_sf"/>
</dbReference>
<gene>
    <name evidence="6" type="ORF">SAMN05660199_01612</name>
</gene>
<accession>A0A1H0HXZ2</accession>
<dbReference type="Gene3D" id="1.10.10.10">
    <property type="entry name" value="Winged helix-like DNA-binding domain superfamily/Winged helix DNA-binding domain"/>
    <property type="match status" value="1"/>
</dbReference>
<evidence type="ECO:0000313" key="7">
    <source>
        <dbReference type="Proteomes" id="UP000199088"/>
    </source>
</evidence>
<dbReference type="InterPro" id="IPR050707">
    <property type="entry name" value="HTH_MetabolicPath_Reg"/>
</dbReference>
<name>A0A1H0HXZ2_9ACTN</name>
<dbReference type="STRING" id="1052260.SAMN05660199_01612"/>
<dbReference type="SUPFAM" id="SSF46785">
    <property type="entry name" value="Winged helix' DNA-binding domain"/>
    <property type="match status" value="1"/>
</dbReference>
<keyword evidence="3" id="KW-0804">Transcription</keyword>
<keyword evidence="2" id="KW-0238">DNA-binding</keyword>
<evidence type="ECO:0000259" key="4">
    <source>
        <dbReference type="PROSITE" id="PS51077"/>
    </source>
</evidence>
<keyword evidence="1" id="KW-0805">Transcription regulation</keyword>
<dbReference type="GO" id="GO:0045892">
    <property type="term" value="P:negative regulation of DNA-templated transcription"/>
    <property type="evidence" value="ECO:0007669"/>
    <property type="project" value="TreeGrafter"/>
</dbReference>
<evidence type="ECO:0000259" key="5">
    <source>
        <dbReference type="PROSITE" id="PS51078"/>
    </source>
</evidence>
<dbReference type="Proteomes" id="UP000199088">
    <property type="component" value="Unassembled WGS sequence"/>
</dbReference>
<evidence type="ECO:0000256" key="2">
    <source>
        <dbReference type="ARBA" id="ARBA00023125"/>
    </source>
</evidence>
<dbReference type="InterPro" id="IPR005471">
    <property type="entry name" value="Tscrpt_reg_IclR_N"/>
</dbReference>
<evidence type="ECO:0000256" key="1">
    <source>
        <dbReference type="ARBA" id="ARBA00023015"/>
    </source>
</evidence>
<proteinExistence type="predicted"/>
<dbReference type="Gene3D" id="3.30.450.40">
    <property type="match status" value="1"/>
</dbReference>
<dbReference type="SUPFAM" id="SSF55781">
    <property type="entry name" value="GAF domain-like"/>
    <property type="match status" value="1"/>
</dbReference>
<reference evidence="7" key="1">
    <citation type="submission" date="2016-10" db="EMBL/GenBank/DDBJ databases">
        <authorList>
            <person name="Varghese N."/>
            <person name="Submissions S."/>
        </authorList>
    </citation>
    <scope>NUCLEOTIDE SEQUENCE [LARGE SCALE GENOMIC DNA]</scope>
    <source>
        <strain evidence="7">DSM 45843</strain>
    </source>
</reference>
<dbReference type="PANTHER" id="PTHR30136:SF39">
    <property type="entry name" value="TRANSCRIPTIONAL REGULATORY PROTEIN"/>
    <property type="match status" value="1"/>
</dbReference>
<dbReference type="PROSITE" id="PS51077">
    <property type="entry name" value="HTH_ICLR"/>
    <property type="match status" value="1"/>
</dbReference>
<organism evidence="6 7">
    <name type="scientific">Klenkia soli</name>
    <dbReference type="NCBI Taxonomy" id="1052260"/>
    <lineage>
        <taxon>Bacteria</taxon>
        <taxon>Bacillati</taxon>
        <taxon>Actinomycetota</taxon>
        <taxon>Actinomycetes</taxon>
        <taxon>Geodermatophilales</taxon>
        <taxon>Geodermatophilaceae</taxon>
        <taxon>Klenkia</taxon>
    </lineage>
</organism>
<dbReference type="PROSITE" id="PS51078">
    <property type="entry name" value="ICLR_ED"/>
    <property type="match status" value="1"/>
</dbReference>
<dbReference type="GO" id="GO:0003700">
    <property type="term" value="F:DNA-binding transcription factor activity"/>
    <property type="evidence" value="ECO:0007669"/>
    <property type="project" value="TreeGrafter"/>
</dbReference>
<protein>
    <submittedName>
        <fullName evidence="6">Transcriptional regulator, IclR family</fullName>
    </submittedName>
</protein>
<sequence length="244" mass="25215">MGCKYQLVGQPNPVGVLDKAVSILHAVAAEPASLAELVERTGLPRATAHRLAVALEGHRLVRRLPDGSWAPGAALAELGRGARDRSDQLADAAGRHLVTLRDASGESAQFYVRDGSARVCVAAAERLTGLRDTVPVGARLPMTAGSAAHALLAFAPADEVTPLLPAASFTARTLLDVRRRGWAHSVAEREPGVASLSAPVRDGSGGVLGAVSVSGPVERLGRRPSPEVVGAVLEAAHAIGRSLR</sequence>
<keyword evidence="7" id="KW-1185">Reference proteome</keyword>
<dbReference type="InterPro" id="IPR014757">
    <property type="entry name" value="Tscrpt_reg_IclR_C"/>
</dbReference>
<dbReference type="PANTHER" id="PTHR30136">
    <property type="entry name" value="HELIX-TURN-HELIX TRANSCRIPTIONAL REGULATOR, ICLR FAMILY"/>
    <property type="match status" value="1"/>
</dbReference>
<feature type="domain" description="HTH iclR-type" evidence="4">
    <location>
        <begin position="14"/>
        <end position="73"/>
    </location>
</feature>
<dbReference type="InterPro" id="IPR036390">
    <property type="entry name" value="WH_DNA-bd_sf"/>
</dbReference>
<evidence type="ECO:0000313" key="6">
    <source>
        <dbReference type="EMBL" id="SDO24037.1"/>
    </source>
</evidence>
<dbReference type="SMART" id="SM00346">
    <property type="entry name" value="HTH_ICLR"/>
    <property type="match status" value="1"/>
</dbReference>
<dbReference type="Pfam" id="PF09339">
    <property type="entry name" value="HTH_IclR"/>
    <property type="match status" value="1"/>
</dbReference>
<dbReference type="EMBL" id="FNIR01000004">
    <property type="protein sequence ID" value="SDO24037.1"/>
    <property type="molecule type" value="Genomic_DNA"/>
</dbReference>
<dbReference type="AlphaFoldDB" id="A0A1H0HXZ2"/>
<dbReference type="GO" id="GO:0003677">
    <property type="term" value="F:DNA binding"/>
    <property type="evidence" value="ECO:0007669"/>
    <property type="project" value="UniProtKB-KW"/>
</dbReference>
<dbReference type="Pfam" id="PF01614">
    <property type="entry name" value="IclR_C"/>
    <property type="match status" value="1"/>
</dbReference>
<dbReference type="InterPro" id="IPR036388">
    <property type="entry name" value="WH-like_DNA-bd_sf"/>
</dbReference>
<dbReference type="OrthoDB" id="4319317at2"/>
<feature type="domain" description="IclR-ED" evidence="5">
    <location>
        <begin position="74"/>
        <end position="244"/>
    </location>
</feature>